<evidence type="ECO:0000256" key="1">
    <source>
        <dbReference type="SAM" id="Phobius"/>
    </source>
</evidence>
<sequence>MKGRCIPLFTMLFLFLITPINSFASWAYPFVVWNGYIYVVSEEKVEKVEKEIGHVTKYSDREGMYSGNFSNVFKKGTKYYSIKGISTDEAIAVQDGKGKFVKATREGKYEGDKKSSEINFMKWAAVFLVIIIIIATGGNFVKRKKER</sequence>
<accession>A0A0Q3WUB6</accession>
<protein>
    <submittedName>
        <fullName evidence="2">Uncharacterized protein</fullName>
    </submittedName>
</protein>
<dbReference type="EMBL" id="LJJC01000004">
    <property type="protein sequence ID" value="KQL52291.1"/>
    <property type="molecule type" value="Genomic_DNA"/>
</dbReference>
<dbReference type="RefSeq" id="WP_055737972.1">
    <property type="nucleotide sequence ID" value="NZ_JAAIWL010000017.1"/>
</dbReference>
<evidence type="ECO:0000313" key="3">
    <source>
        <dbReference type="Proteomes" id="UP000051888"/>
    </source>
</evidence>
<keyword evidence="1" id="KW-1133">Transmembrane helix</keyword>
<proteinExistence type="predicted"/>
<reference evidence="2 3" key="1">
    <citation type="submission" date="2015-09" db="EMBL/GenBank/DDBJ databases">
        <title>Genome sequencing project for genomic taxonomy and phylogenomics of Bacillus-like bacteria.</title>
        <authorList>
            <person name="Liu B."/>
            <person name="Wang J."/>
            <person name="Zhu Y."/>
            <person name="Liu G."/>
            <person name="Chen Q."/>
            <person name="Chen Z."/>
            <person name="Lan J."/>
            <person name="Che J."/>
            <person name="Ge C."/>
            <person name="Shi H."/>
            <person name="Pan Z."/>
            <person name="Liu X."/>
        </authorList>
    </citation>
    <scope>NUCLEOTIDE SEQUENCE [LARGE SCALE GENOMIC DNA]</scope>
    <source>
        <strain evidence="2 3">LMG 18435</strain>
    </source>
</reference>
<dbReference type="PATRIC" id="fig|157838.3.peg.256"/>
<organism evidence="2 3">
    <name type="scientific">Heyndrickxia shackletonii</name>
    <dbReference type="NCBI Taxonomy" id="157838"/>
    <lineage>
        <taxon>Bacteria</taxon>
        <taxon>Bacillati</taxon>
        <taxon>Bacillota</taxon>
        <taxon>Bacilli</taxon>
        <taxon>Bacillales</taxon>
        <taxon>Bacillaceae</taxon>
        <taxon>Heyndrickxia</taxon>
    </lineage>
</organism>
<comment type="caution">
    <text evidence="2">The sequence shown here is derived from an EMBL/GenBank/DDBJ whole genome shotgun (WGS) entry which is preliminary data.</text>
</comment>
<dbReference type="AlphaFoldDB" id="A0A0Q3WUB6"/>
<keyword evidence="1" id="KW-0472">Membrane</keyword>
<evidence type="ECO:0000313" key="2">
    <source>
        <dbReference type="EMBL" id="KQL52291.1"/>
    </source>
</evidence>
<dbReference type="Proteomes" id="UP000051888">
    <property type="component" value="Unassembled WGS sequence"/>
</dbReference>
<name>A0A0Q3WUB6_9BACI</name>
<feature type="transmembrane region" description="Helical" evidence="1">
    <location>
        <begin position="120"/>
        <end position="141"/>
    </location>
</feature>
<gene>
    <name evidence="2" type="ORF">AN964_01180</name>
</gene>
<keyword evidence="3" id="KW-1185">Reference proteome</keyword>
<keyword evidence="1" id="KW-0812">Transmembrane</keyword>